<sequence>MRTVAAAIEVNTRTATSMAGMLIAMPAVNATSVVGIAGPMRRALFVTGNMQIKLSRDERAGAIRVTIKLMRVALSSAPEAAV</sequence>
<dbReference type="AlphaFoldDB" id="A0A4R6DH46"/>
<comment type="caution">
    <text evidence="1">The sequence shown here is derived from an EMBL/GenBank/DDBJ whole genome shotgun (WGS) entry which is preliminary data.</text>
</comment>
<organism evidence="1 2">
    <name type="scientific">Curtobacterium flaccumfaciens</name>
    <dbReference type="NCBI Taxonomy" id="2035"/>
    <lineage>
        <taxon>Bacteria</taxon>
        <taxon>Bacillati</taxon>
        <taxon>Actinomycetota</taxon>
        <taxon>Actinomycetes</taxon>
        <taxon>Micrococcales</taxon>
        <taxon>Microbacteriaceae</taxon>
        <taxon>Curtobacterium</taxon>
    </lineage>
</organism>
<name>A0A4R6DH46_9MICO</name>
<dbReference type="Proteomes" id="UP000295764">
    <property type="component" value="Unassembled WGS sequence"/>
</dbReference>
<evidence type="ECO:0000313" key="2">
    <source>
        <dbReference type="Proteomes" id="UP000295764"/>
    </source>
</evidence>
<evidence type="ECO:0000313" key="1">
    <source>
        <dbReference type="EMBL" id="TDN43368.1"/>
    </source>
</evidence>
<proteinExistence type="predicted"/>
<dbReference type="EMBL" id="SNVW01000008">
    <property type="protein sequence ID" value="TDN43368.1"/>
    <property type="molecule type" value="Genomic_DNA"/>
</dbReference>
<reference evidence="1 2" key="1">
    <citation type="submission" date="2019-03" db="EMBL/GenBank/DDBJ databases">
        <title>Genomic analyses of the natural microbiome of Caenorhabditis elegans.</title>
        <authorList>
            <person name="Samuel B."/>
        </authorList>
    </citation>
    <scope>NUCLEOTIDE SEQUENCE [LARGE SCALE GENOMIC DNA]</scope>
    <source>
        <strain evidence="1 2">JUb65</strain>
    </source>
</reference>
<accession>A0A4R6DH46</accession>
<protein>
    <submittedName>
        <fullName evidence="1">Uncharacterized protein</fullName>
    </submittedName>
</protein>
<gene>
    <name evidence="1" type="ORF">EDF64_10838</name>
</gene>